<keyword evidence="9 12" id="KW-0503">Monooxygenase</keyword>
<evidence type="ECO:0000256" key="12">
    <source>
        <dbReference type="RuleBase" id="RU000461"/>
    </source>
</evidence>
<keyword evidence="8 11" id="KW-0408">Iron</keyword>
<organism evidence="14 15">
    <name type="scientific">Heracleum sosnowskyi</name>
    <dbReference type="NCBI Taxonomy" id="360622"/>
    <lineage>
        <taxon>Eukaryota</taxon>
        <taxon>Viridiplantae</taxon>
        <taxon>Streptophyta</taxon>
        <taxon>Embryophyta</taxon>
        <taxon>Tracheophyta</taxon>
        <taxon>Spermatophyta</taxon>
        <taxon>Magnoliopsida</taxon>
        <taxon>eudicotyledons</taxon>
        <taxon>Gunneridae</taxon>
        <taxon>Pentapetalae</taxon>
        <taxon>asterids</taxon>
        <taxon>campanulids</taxon>
        <taxon>Apiales</taxon>
        <taxon>Apiaceae</taxon>
        <taxon>Apioideae</taxon>
        <taxon>apioid superclade</taxon>
        <taxon>Tordylieae</taxon>
        <taxon>Tordyliinae</taxon>
        <taxon>Heracleum</taxon>
    </lineage>
</organism>
<comment type="similarity">
    <text evidence="2 12">Belongs to the cytochrome P450 family.</text>
</comment>
<evidence type="ECO:0000256" key="6">
    <source>
        <dbReference type="ARBA" id="ARBA00022989"/>
    </source>
</evidence>
<dbReference type="PANTHER" id="PTHR24282:SF269">
    <property type="entry name" value="CYTOCHROME P450, REVERSE TRANSCRIPTASE, RNA-DEPENDENT DNA POLYMERASE-RELATED"/>
    <property type="match status" value="1"/>
</dbReference>
<dbReference type="GO" id="GO:0005506">
    <property type="term" value="F:iron ion binding"/>
    <property type="evidence" value="ECO:0007669"/>
    <property type="project" value="InterPro"/>
</dbReference>
<evidence type="ECO:0000256" key="10">
    <source>
        <dbReference type="ARBA" id="ARBA00023136"/>
    </source>
</evidence>
<dbReference type="InterPro" id="IPR002401">
    <property type="entry name" value="Cyt_P450_E_grp-I"/>
</dbReference>
<evidence type="ECO:0000256" key="2">
    <source>
        <dbReference type="ARBA" id="ARBA00010617"/>
    </source>
</evidence>
<evidence type="ECO:0000256" key="13">
    <source>
        <dbReference type="SAM" id="Phobius"/>
    </source>
</evidence>
<accession>A0AAD8JHH9</accession>
<evidence type="ECO:0000256" key="8">
    <source>
        <dbReference type="ARBA" id="ARBA00023004"/>
    </source>
</evidence>
<dbReference type="PRINTS" id="PR00385">
    <property type="entry name" value="P450"/>
</dbReference>
<reference evidence="14" key="2">
    <citation type="submission" date="2023-05" db="EMBL/GenBank/DDBJ databases">
        <authorList>
            <person name="Schelkunov M.I."/>
        </authorList>
    </citation>
    <scope>NUCLEOTIDE SEQUENCE</scope>
    <source>
        <strain evidence="14">Hsosn_3</strain>
        <tissue evidence="14">Leaf</tissue>
    </source>
</reference>
<evidence type="ECO:0000313" key="15">
    <source>
        <dbReference type="Proteomes" id="UP001237642"/>
    </source>
</evidence>
<keyword evidence="15" id="KW-1185">Reference proteome</keyword>
<dbReference type="GO" id="GO:0004497">
    <property type="term" value="F:monooxygenase activity"/>
    <property type="evidence" value="ECO:0007669"/>
    <property type="project" value="UniProtKB-KW"/>
</dbReference>
<sequence>MEALFVASVVLSIILAIISHFALRLYQRLWVRPKKMEKQLKDLGFKGNPYRFLHGDMKDYFAIAQEANSKPMNFSNDIGARVLPYEHHIVEKHGKNSFVWFGAKPRLNIMDPLLVKEILFKYEEFHKVYPDPVADLVVGGLSTAHAETWPRHRKIINAAFNVEKLKGALPELDLSCKDTIRKWKALVSTTGSAEIDVWPYIEILARDMISRAAFGSFYEEGRRIFQLHEMQADLAFQFMGSSYIPWSRHFKFSANRKMRELNKEMIGQLTRIIKKREKTLKMGEKVNTDDLLSILLDATKNDIQEGSGLSMEEVVDECKMFYSAGADSTARLLVWTIICLSKHGDWQSRAREEVLQVMGNKDIDCEKLNQLKIITMILNEVLRLYPPAPLLLRATSKKMKLGNLTIPAWVHLTMPVIFHNHDTEIWGEDAKEFNPQRFSEGISNATKGSPVFIPFSWGPRTCIGQHLALTEARMAVAMILQNFSLELSPSYLHAPELNFLLRPQYGAKIILQEL</sequence>
<comment type="cofactor">
    <cofactor evidence="11">
        <name>heme</name>
        <dbReference type="ChEBI" id="CHEBI:30413"/>
    </cofactor>
</comment>
<dbReference type="GO" id="GO:0020037">
    <property type="term" value="F:heme binding"/>
    <property type="evidence" value="ECO:0007669"/>
    <property type="project" value="InterPro"/>
</dbReference>
<dbReference type="InterPro" id="IPR017972">
    <property type="entry name" value="Cyt_P450_CS"/>
</dbReference>
<name>A0AAD8JHH9_9APIA</name>
<comment type="subcellular location">
    <subcellularLocation>
        <location evidence="1">Membrane</location>
    </subcellularLocation>
</comment>
<dbReference type="GO" id="GO:0016705">
    <property type="term" value="F:oxidoreductase activity, acting on paired donors, with incorporation or reduction of molecular oxygen"/>
    <property type="evidence" value="ECO:0007669"/>
    <property type="project" value="InterPro"/>
</dbReference>
<keyword evidence="5 11" id="KW-0479">Metal-binding</keyword>
<dbReference type="EMBL" id="JAUIZM010000001">
    <property type="protein sequence ID" value="KAK1402746.1"/>
    <property type="molecule type" value="Genomic_DNA"/>
</dbReference>
<evidence type="ECO:0000313" key="14">
    <source>
        <dbReference type="EMBL" id="KAK1402746.1"/>
    </source>
</evidence>
<reference evidence="14" key="1">
    <citation type="submission" date="2023-02" db="EMBL/GenBank/DDBJ databases">
        <title>Genome of toxic invasive species Heracleum sosnowskyi carries increased number of genes despite the absence of recent whole-genome duplications.</title>
        <authorList>
            <person name="Schelkunov M."/>
            <person name="Shtratnikova V."/>
            <person name="Makarenko M."/>
            <person name="Klepikova A."/>
            <person name="Omelchenko D."/>
            <person name="Novikova G."/>
            <person name="Obukhova E."/>
            <person name="Bogdanov V."/>
            <person name="Penin A."/>
            <person name="Logacheva M."/>
        </authorList>
    </citation>
    <scope>NUCLEOTIDE SEQUENCE</scope>
    <source>
        <strain evidence="14">Hsosn_3</strain>
        <tissue evidence="14">Leaf</tissue>
    </source>
</reference>
<dbReference type="Proteomes" id="UP001237642">
    <property type="component" value="Unassembled WGS sequence"/>
</dbReference>
<dbReference type="Pfam" id="PF00067">
    <property type="entry name" value="p450"/>
    <property type="match status" value="1"/>
</dbReference>
<dbReference type="InterPro" id="IPR050665">
    <property type="entry name" value="Cytochrome_P450_Monooxygen"/>
</dbReference>
<keyword evidence="4 13" id="KW-0812">Transmembrane</keyword>
<evidence type="ECO:0000256" key="11">
    <source>
        <dbReference type="PIRSR" id="PIRSR602401-1"/>
    </source>
</evidence>
<dbReference type="AlphaFoldDB" id="A0AAD8JHH9"/>
<keyword evidence="6 13" id="KW-1133">Transmembrane helix</keyword>
<dbReference type="InterPro" id="IPR001128">
    <property type="entry name" value="Cyt_P450"/>
</dbReference>
<evidence type="ECO:0000256" key="5">
    <source>
        <dbReference type="ARBA" id="ARBA00022723"/>
    </source>
</evidence>
<proteinExistence type="inferred from homology"/>
<dbReference type="SUPFAM" id="SSF48264">
    <property type="entry name" value="Cytochrome P450"/>
    <property type="match status" value="1"/>
</dbReference>
<evidence type="ECO:0000256" key="1">
    <source>
        <dbReference type="ARBA" id="ARBA00004370"/>
    </source>
</evidence>
<feature type="binding site" description="axial binding residue" evidence="11">
    <location>
        <position position="462"/>
    </location>
    <ligand>
        <name>heme</name>
        <dbReference type="ChEBI" id="CHEBI:30413"/>
    </ligand>
    <ligandPart>
        <name>Fe</name>
        <dbReference type="ChEBI" id="CHEBI:18248"/>
    </ligandPart>
</feature>
<dbReference type="GO" id="GO:0009805">
    <property type="term" value="P:coumarin biosynthetic process"/>
    <property type="evidence" value="ECO:0007669"/>
    <property type="project" value="UniProtKB-ARBA"/>
</dbReference>
<keyword evidence="7 12" id="KW-0560">Oxidoreductase</keyword>
<gene>
    <name evidence="14" type="ORF">POM88_002351</name>
</gene>
<dbReference type="Gene3D" id="1.10.630.10">
    <property type="entry name" value="Cytochrome P450"/>
    <property type="match status" value="1"/>
</dbReference>
<keyword evidence="3 11" id="KW-0349">Heme</keyword>
<evidence type="ECO:0000256" key="9">
    <source>
        <dbReference type="ARBA" id="ARBA00023033"/>
    </source>
</evidence>
<feature type="transmembrane region" description="Helical" evidence="13">
    <location>
        <begin position="6"/>
        <end position="26"/>
    </location>
</feature>
<evidence type="ECO:0000256" key="3">
    <source>
        <dbReference type="ARBA" id="ARBA00022617"/>
    </source>
</evidence>
<dbReference type="PANTHER" id="PTHR24282">
    <property type="entry name" value="CYTOCHROME P450 FAMILY MEMBER"/>
    <property type="match status" value="1"/>
</dbReference>
<dbReference type="GO" id="GO:0016020">
    <property type="term" value="C:membrane"/>
    <property type="evidence" value="ECO:0007669"/>
    <property type="project" value="UniProtKB-SubCell"/>
</dbReference>
<protein>
    <submittedName>
        <fullName evidence="14">Secologanin synthase</fullName>
    </submittedName>
</protein>
<keyword evidence="10 13" id="KW-0472">Membrane</keyword>
<dbReference type="PROSITE" id="PS00086">
    <property type="entry name" value="CYTOCHROME_P450"/>
    <property type="match status" value="1"/>
</dbReference>
<dbReference type="InterPro" id="IPR036396">
    <property type="entry name" value="Cyt_P450_sf"/>
</dbReference>
<evidence type="ECO:0000256" key="7">
    <source>
        <dbReference type="ARBA" id="ARBA00023002"/>
    </source>
</evidence>
<evidence type="ECO:0000256" key="4">
    <source>
        <dbReference type="ARBA" id="ARBA00022692"/>
    </source>
</evidence>
<comment type="caution">
    <text evidence="14">The sequence shown here is derived from an EMBL/GenBank/DDBJ whole genome shotgun (WGS) entry which is preliminary data.</text>
</comment>
<dbReference type="PRINTS" id="PR00463">
    <property type="entry name" value="EP450I"/>
</dbReference>